<reference evidence="1 2" key="1">
    <citation type="submission" date="2023-11" db="EMBL/GenBank/DDBJ databases">
        <title>Analysis of the Genomes of Mucilaginibacter gossypii cycad 4 and M. sabulilitoris SNA2: microbes with the potential for plant growth promotion.</title>
        <authorList>
            <person name="Hirsch A.M."/>
            <person name="Humm E."/>
            <person name="Rubbi M."/>
            <person name="Del Vecchio G."/>
            <person name="Ha S.M."/>
            <person name="Pellegrini M."/>
            <person name="Gunsalus R.P."/>
        </authorList>
    </citation>
    <scope>NUCLEOTIDE SEQUENCE [LARGE SCALE GENOMIC DNA]</scope>
    <source>
        <strain evidence="1 2">SNA2</strain>
    </source>
</reference>
<organism evidence="1 2">
    <name type="scientific">Mucilaginibacter sabulilitoris</name>
    <dbReference type="NCBI Taxonomy" id="1173583"/>
    <lineage>
        <taxon>Bacteria</taxon>
        <taxon>Pseudomonadati</taxon>
        <taxon>Bacteroidota</taxon>
        <taxon>Sphingobacteriia</taxon>
        <taxon>Sphingobacteriales</taxon>
        <taxon>Sphingobacteriaceae</taxon>
        <taxon>Mucilaginibacter</taxon>
    </lineage>
</organism>
<dbReference type="Proteomes" id="UP001324380">
    <property type="component" value="Chromosome"/>
</dbReference>
<keyword evidence="2" id="KW-1185">Reference proteome</keyword>
<proteinExistence type="predicted"/>
<dbReference type="RefSeq" id="WP_321563142.1">
    <property type="nucleotide sequence ID" value="NZ_CP139558.1"/>
</dbReference>
<evidence type="ECO:0000313" key="2">
    <source>
        <dbReference type="Proteomes" id="UP001324380"/>
    </source>
</evidence>
<evidence type="ECO:0000313" key="1">
    <source>
        <dbReference type="EMBL" id="WPU94015.1"/>
    </source>
</evidence>
<dbReference type="EMBL" id="CP139558">
    <property type="protein sequence ID" value="WPU94015.1"/>
    <property type="molecule type" value="Genomic_DNA"/>
</dbReference>
<accession>A0ABZ0TS87</accession>
<protein>
    <submittedName>
        <fullName evidence="1">Uncharacterized protein</fullName>
    </submittedName>
</protein>
<gene>
    <name evidence="1" type="ORF">SNE25_00555</name>
</gene>
<name>A0ABZ0TS87_9SPHI</name>
<sequence length="79" mass="8562">MAKTGWESNTGTNASNFNALAVGFFSNGVYDGKGTDAVFLTTSILPDYNVPDALISISRMEKRMLSLQISLAQLMKEVL</sequence>